<dbReference type="InterPro" id="IPR003390">
    <property type="entry name" value="DNA_integrity_scan_DisA_N"/>
</dbReference>
<evidence type="ECO:0000256" key="5">
    <source>
        <dbReference type="ARBA" id="ARBA00022840"/>
    </source>
</evidence>
<keyword evidence="6" id="KW-0175">Coiled coil</keyword>
<dbReference type="HOGENOM" id="CLU_787128_0_0_11"/>
<evidence type="ECO:0000256" key="4">
    <source>
        <dbReference type="ARBA" id="ARBA00022741"/>
    </source>
</evidence>
<dbReference type="SUPFAM" id="SSF47781">
    <property type="entry name" value="RuvA domain 2-like"/>
    <property type="match status" value="1"/>
</dbReference>
<dbReference type="PANTHER" id="PTHR34185:SF3">
    <property type="entry name" value="DNA INTEGRITY SCANNING PROTEIN DISA"/>
    <property type="match status" value="1"/>
</dbReference>
<keyword evidence="10" id="KW-1185">Reference proteome</keyword>
<evidence type="ECO:0000313" key="10">
    <source>
        <dbReference type="Proteomes" id="UP000018291"/>
    </source>
</evidence>
<dbReference type="PROSITE" id="PS51794">
    <property type="entry name" value="DAC"/>
    <property type="match status" value="1"/>
</dbReference>
<evidence type="ECO:0000256" key="1">
    <source>
        <dbReference type="ARBA" id="ARBA00000877"/>
    </source>
</evidence>
<evidence type="ECO:0000313" key="9">
    <source>
        <dbReference type="EMBL" id="CCM62969.1"/>
    </source>
</evidence>
<dbReference type="EMBL" id="CANL01000007">
    <property type="protein sequence ID" value="CCM62969.1"/>
    <property type="molecule type" value="Genomic_DNA"/>
</dbReference>
<dbReference type="Gene3D" id="1.10.150.20">
    <property type="entry name" value="5' to 3' exonuclease, C-terminal subdomain"/>
    <property type="match status" value="1"/>
</dbReference>
<dbReference type="GO" id="GO:0005524">
    <property type="term" value="F:ATP binding"/>
    <property type="evidence" value="ECO:0007669"/>
    <property type="project" value="UniProtKB-KW"/>
</dbReference>
<proteinExistence type="predicted"/>
<dbReference type="AlphaFoldDB" id="R4YX88"/>
<protein>
    <submittedName>
        <fullName evidence="9">Diadenylate cyclase DNA integrity scanning protein cell cycle checkpoint DNA scanning protein</fullName>
    </submittedName>
</protein>
<evidence type="ECO:0000256" key="3">
    <source>
        <dbReference type="ARBA" id="ARBA00022695"/>
    </source>
</evidence>
<feature type="region of interest" description="Disordered" evidence="7">
    <location>
        <begin position="1"/>
        <end position="31"/>
    </location>
</feature>
<dbReference type="InterPro" id="IPR050338">
    <property type="entry name" value="DisA"/>
</dbReference>
<dbReference type="Gene3D" id="3.40.1700.10">
    <property type="entry name" value="DNA integrity scanning protein, DisA, N-terminal domain"/>
    <property type="match status" value="1"/>
</dbReference>
<name>R4YX88_9ACTN</name>
<feature type="coiled-coil region" evidence="6">
    <location>
        <begin position="198"/>
        <end position="228"/>
    </location>
</feature>
<dbReference type="InterPro" id="IPR018906">
    <property type="entry name" value="DNA_integrity_scan_DisA_link"/>
</dbReference>
<dbReference type="NCBIfam" id="NF010009">
    <property type="entry name" value="PRK13482.1"/>
    <property type="match status" value="1"/>
</dbReference>
<keyword evidence="5" id="KW-0067">ATP-binding</keyword>
<dbReference type="InterPro" id="IPR010994">
    <property type="entry name" value="RuvA_2-like"/>
</dbReference>
<sequence length="407" mass="44662">MAHSLPRMAGGSASPGVPGEHEENTARFPDGFRRRSAHVSVGCRCRYHQGVIAKRKQELWDALAAVSPGMPLREGLDRISKARMGALIVVGDGPEVLNVCSGGFLLDAAFTPQRLSELAKMDGAIILSSDSSRIARANVHMVPNPNVPTTETGTRHRTAERVARSVAVPVATVSEDMAVLTVYRGDEKYQLESIPNILNRCDQALQTLERYKSRLNEELASLTAHEVEGLVTLRDVIVVLQRSEMVSRIAEELRHHLIELGADGRLVRLQLRDLMAGVGDERTNLIRDYAPDGIEPGDALERLRALDPGEITDPDDVGDVLELGDGNSVDLDQPMQPRGYRILARILPRLPEPVIDAVVRKCGRFDKLMRASTTELAQLAEVSEQLASVIRDGLSQQAQSSILNRYQ</sequence>
<evidence type="ECO:0000256" key="7">
    <source>
        <dbReference type="SAM" id="MobiDB-lite"/>
    </source>
</evidence>
<dbReference type="PANTHER" id="PTHR34185">
    <property type="entry name" value="DIADENYLATE CYCLASE"/>
    <property type="match status" value="1"/>
</dbReference>
<keyword evidence="2" id="KW-0808">Transferase</keyword>
<feature type="compositionally biased region" description="Basic and acidic residues" evidence="7">
    <location>
        <begin position="19"/>
        <end position="31"/>
    </location>
</feature>
<evidence type="ECO:0000259" key="8">
    <source>
        <dbReference type="PROSITE" id="PS51794"/>
    </source>
</evidence>
<comment type="caution">
    <text evidence="9">The sequence shown here is derived from an EMBL/GenBank/DDBJ whole genome shotgun (WGS) entry which is preliminary data.</text>
</comment>
<evidence type="ECO:0000256" key="6">
    <source>
        <dbReference type="SAM" id="Coils"/>
    </source>
</evidence>
<dbReference type="Proteomes" id="UP000018291">
    <property type="component" value="Unassembled WGS sequence"/>
</dbReference>
<keyword evidence="3" id="KW-0548">Nucleotidyltransferase</keyword>
<dbReference type="STRING" id="1229780.BN381_150082"/>
<dbReference type="Pfam" id="PF02457">
    <property type="entry name" value="DAC"/>
    <property type="match status" value="1"/>
</dbReference>
<keyword evidence="4" id="KW-0547">Nucleotide-binding</keyword>
<dbReference type="Gene3D" id="1.20.1260.110">
    <property type="entry name" value="DNA integrity scanning linker region"/>
    <property type="match status" value="1"/>
</dbReference>
<dbReference type="InterPro" id="IPR038331">
    <property type="entry name" value="DisA_sf"/>
</dbReference>
<dbReference type="eggNOG" id="COG1623">
    <property type="taxonomic scope" value="Bacteria"/>
</dbReference>
<dbReference type="GO" id="GO:0004016">
    <property type="term" value="F:adenylate cyclase activity"/>
    <property type="evidence" value="ECO:0007669"/>
    <property type="project" value="TreeGrafter"/>
</dbReference>
<comment type="catalytic activity">
    <reaction evidence="1">
        <text>2 ATP = 3',3'-c-di-AMP + 2 diphosphate</text>
        <dbReference type="Rhea" id="RHEA:35655"/>
        <dbReference type="ChEBI" id="CHEBI:30616"/>
        <dbReference type="ChEBI" id="CHEBI:33019"/>
        <dbReference type="ChEBI" id="CHEBI:71500"/>
        <dbReference type="EC" id="2.7.7.85"/>
    </reaction>
</comment>
<dbReference type="GO" id="GO:0106408">
    <property type="term" value="F:diadenylate cyclase activity"/>
    <property type="evidence" value="ECO:0007669"/>
    <property type="project" value="UniProtKB-EC"/>
</dbReference>
<reference evidence="9 10" key="1">
    <citation type="journal article" date="2013" name="ISME J.">
        <title>Metabolic model for the filamentous 'Candidatus Microthrix parvicella' based on genomic and metagenomic analyses.</title>
        <authorList>
            <person name="Jon McIlroy S."/>
            <person name="Kristiansen R."/>
            <person name="Albertsen M."/>
            <person name="Michael Karst S."/>
            <person name="Rossetti S."/>
            <person name="Lund Nielsen J."/>
            <person name="Tandoi V."/>
            <person name="James Seviour R."/>
            <person name="Nielsen P.H."/>
        </authorList>
    </citation>
    <scope>NUCLEOTIDE SEQUENCE [LARGE SCALE GENOMIC DNA]</scope>
    <source>
        <strain evidence="9 10">RN1</strain>
    </source>
</reference>
<feature type="domain" description="DAC" evidence="8">
    <location>
        <begin position="56"/>
        <end position="194"/>
    </location>
</feature>
<gene>
    <name evidence="9" type="primary">disA</name>
    <name evidence="9" type="ORF">BN381_150082</name>
</gene>
<dbReference type="SUPFAM" id="SSF143597">
    <property type="entry name" value="YojJ-like"/>
    <property type="match status" value="1"/>
</dbReference>
<accession>R4YX88</accession>
<dbReference type="Pfam" id="PF10635">
    <property type="entry name" value="DisA-linker"/>
    <property type="match status" value="1"/>
</dbReference>
<dbReference type="InterPro" id="IPR036888">
    <property type="entry name" value="DNA_integrity_DisA_N_sf"/>
</dbReference>
<organism evidence="9 10">
    <name type="scientific">Candidatus Neomicrothrix parvicella RN1</name>
    <dbReference type="NCBI Taxonomy" id="1229780"/>
    <lineage>
        <taxon>Bacteria</taxon>
        <taxon>Bacillati</taxon>
        <taxon>Actinomycetota</taxon>
        <taxon>Acidimicrobiia</taxon>
        <taxon>Acidimicrobiales</taxon>
        <taxon>Microthrixaceae</taxon>
        <taxon>Candidatus Neomicrothrix</taxon>
    </lineage>
</organism>
<evidence type="ECO:0000256" key="2">
    <source>
        <dbReference type="ARBA" id="ARBA00022679"/>
    </source>
</evidence>